<organism evidence="3 4">
    <name type="scientific">Nocardiopsis gilva YIM 90087</name>
    <dbReference type="NCBI Taxonomy" id="1235441"/>
    <lineage>
        <taxon>Bacteria</taxon>
        <taxon>Bacillati</taxon>
        <taxon>Actinomycetota</taxon>
        <taxon>Actinomycetes</taxon>
        <taxon>Streptosporangiales</taxon>
        <taxon>Nocardiopsidaceae</taxon>
        <taxon>Nocardiopsis</taxon>
    </lineage>
</organism>
<evidence type="ECO:0000313" key="3">
    <source>
        <dbReference type="EMBL" id="ASU85178.1"/>
    </source>
</evidence>
<reference evidence="3 4" key="1">
    <citation type="submission" date="2017-08" db="EMBL/GenBank/DDBJ databases">
        <title>The complete genome sequence of Nocardiopsis gilva YIM 90087.</title>
        <authorList>
            <person name="Yin M."/>
            <person name="Tang S."/>
        </authorList>
    </citation>
    <scope>NUCLEOTIDE SEQUENCE [LARGE SCALE GENOMIC DNA]</scope>
    <source>
        <strain evidence="3 4">YIM 90087</strain>
    </source>
</reference>
<evidence type="ECO:0000256" key="2">
    <source>
        <dbReference type="ARBA" id="ARBA00022649"/>
    </source>
</evidence>
<gene>
    <name evidence="3" type="ORF">CDO52_22410</name>
</gene>
<evidence type="ECO:0000256" key="1">
    <source>
        <dbReference type="ARBA" id="ARBA00006226"/>
    </source>
</evidence>
<evidence type="ECO:0000313" key="4">
    <source>
        <dbReference type="Proteomes" id="UP000215005"/>
    </source>
</evidence>
<dbReference type="EMBL" id="CP022753">
    <property type="protein sequence ID" value="ASU85178.1"/>
    <property type="molecule type" value="Genomic_DNA"/>
</dbReference>
<proteinExistence type="inferred from homology"/>
<dbReference type="SUPFAM" id="SSF143011">
    <property type="entry name" value="RelE-like"/>
    <property type="match status" value="1"/>
</dbReference>
<dbReference type="PANTHER" id="PTHR35601:SF1">
    <property type="entry name" value="TOXIN RELE"/>
    <property type="match status" value="1"/>
</dbReference>
<dbReference type="Pfam" id="PF05016">
    <property type="entry name" value="ParE_toxin"/>
    <property type="match status" value="1"/>
</dbReference>
<dbReference type="InterPro" id="IPR035093">
    <property type="entry name" value="RelE/ParE_toxin_dom_sf"/>
</dbReference>
<dbReference type="Gene3D" id="3.30.2310.20">
    <property type="entry name" value="RelE-like"/>
    <property type="match status" value="1"/>
</dbReference>
<comment type="similarity">
    <text evidence="1">Belongs to the RelE toxin family.</text>
</comment>
<accession>A0A223SAM4</accession>
<dbReference type="AlphaFoldDB" id="A0A223SAM4"/>
<keyword evidence="4" id="KW-1185">Reference proteome</keyword>
<keyword evidence="2" id="KW-1277">Toxin-antitoxin system</keyword>
<dbReference type="KEGG" id="ngv:CDO52_22410"/>
<name>A0A223SAM4_9ACTN</name>
<dbReference type="Proteomes" id="UP000215005">
    <property type="component" value="Chromosome"/>
</dbReference>
<sequence length="83" mass="9476">MQRAVHSGGGISVPRDAVTRLRKAIDALTHAPRPPGVKKLVGGRGEYRIRVGHYRIVYELHDDVLVIEVISLGHRREIYRRER</sequence>
<protein>
    <submittedName>
        <fullName evidence="3">Type II toxin-antitoxin system RelE/ParE family toxin</fullName>
    </submittedName>
</protein>
<dbReference type="InterPro" id="IPR007712">
    <property type="entry name" value="RelE/ParE_toxin"/>
</dbReference>
<dbReference type="PANTHER" id="PTHR35601">
    <property type="entry name" value="TOXIN RELE"/>
    <property type="match status" value="1"/>
</dbReference>